<evidence type="ECO:0000259" key="11">
    <source>
        <dbReference type="PROSITE" id="PS50011"/>
    </source>
</evidence>
<dbReference type="FunFam" id="3.30.200.20:FF:000054">
    <property type="entry name" value="Cyclin-dependent kinase 11B"/>
    <property type="match status" value="1"/>
</dbReference>
<dbReference type="PANTHER" id="PTHR24056">
    <property type="entry name" value="CELL DIVISION PROTEIN KINASE"/>
    <property type="match status" value="1"/>
</dbReference>
<dbReference type="PANTHER" id="PTHR24056:SF107">
    <property type="entry name" value="CYCLIN-DEPENDENT KINASE 11A-RELATED"/>
    <property type="match status" value="1"/>
</dbReference>
<evidence type="ECO:0000256" key="3">
    <source>
        <dbReference type="ARBA" id="ARBA00022527"/>
    </source>
</evidence>
<proteinExistence type="inferred from homology"/>
<dbReference type="InterPro" id="IPR045267">
    <property type="entry name" value="CDK11/PITSLRE_STKc"/>
</dbReference>
<dbReference type="Pfam" id="PF00069">
    <property type="entry name" value="Pkinase"/>
    <property type="match status" value="1"/>
</dbReference>
<evidence type="ECO:0000256" key="1">
    <source>
        <dbReference type="ARBA" id="ARBA00006485"/>
    </source>
</evidence>
<dbReference type="GO" id="GO:0004693">
    <property type="term" value="F:cyclin-dependent protein serine/threonine kinase activity"/>
    <property type="evidence" value="ECO:0007669"/>
    <property type="project" value="UniProtKB-EC"/>
</dbReference>
<keyword evidence="3" id="KW-0723">Serine/threonine-protein kinase</keyword>
<name>A0A9W8LYT2_9FUNG</name>
<dbReference type="Proteomes" id="UP001139887">
    <property type="component" value="Unassembled WGS sequence"/>
</dbReference>
<evidence type="ECO:0000313" key="13">
    <source>
        <dbReference type="Proteomes" id="UP001139887"/>
    </source>
</evidence>
<dbReference type="GO" id="GO:0040019">
    <property type="term" value="P:positive regulation of embryonic development"/>
    <property type="evidence" value="ECO:0007669"/>
    <property type="project" value="UniProtKB-ARBA"/>
</dbReference>
<dbReference type="InterPro" id="IPR050108">
    <property type="entry name" value="CDK"/>
</dbReference>
<evidence type="ECO:0000256" key="7">
    <source>
        <dbReference type="ARBA" id="ARBA00022840"/>
    </source>
</evidence>
<feature type="region of interest" description="Disordered" evidence="10">
    <location>
        <begin position="1"/>
        <end position="67"/>
    </location>
</feature>
<evidence type="ECO:0000256" key="9">
    <source>
        <dbReference type="ARBA" id="ARBA00048367"/>
    </source>
</evidence>
<dbReference type="GO" id="GO:0005524">
    <property type="term" value="F:ATP binding"/>
    <property type="evidence" value="ECO:0007669"/>
    <property type="project" value="UniProtKB-KW"/>
</dbReference>
<dbReference type="CDD" id="cd07843">
    <property type="entry name" value="STKc_CDC2L1"/>
    <property type="match status" value="1"/>
</dbReference>
<comment type="caution">
    <text evidence="12">The sequence shown here is derived from an EMBL/GenBank/DDBJ whole genome shotgun (WGS) entry which is preliminary data.</text>
</comment>
<keyword evidence="6" id="KW-0418">Kinase</keyword>
<evidence type="ECO:0000256" key="8">
    <source>
        <dbReference type="ARBA" id="ARBA00047811"/>
    </source>
</evidence>
<dbReference type="InterPro" id="IPR011009">
    <property type="entry name" value="Kinase-like_dom_sf"/>
</dbReference>
<dbReference type="Gene3D" id="3.30.200.20">
    <property type="entry name" value="Phosphorylase Kinase, domain 1"/>
    <property type="match status" value="1"/>
</dbReference>
<dbReference type="GO" id="GO:0005634">
    <property type="term" value="C:nucleus"/>
    <property type="evidence" value="ECO:0007669"/>
    <property type="project" value="TreeGrafter"/>
</dbReference>
<evidence type="ECO:0000256" key="2">
    <source>
        <dbReference type="ARBA" id="ARBA00012425"/>
    </source>
</evidence>
<dbReference type="PROSITE" id="PS50011">
    <property type="entry name" value="PROTEIN_KINASE_DOM"/>
    <property type="match status" value="1"/>
</dbReference>
<evidence type="ECO:0000256" key="4">
    <source>
        <dbReference type="ARBA" id="ARBA00022679"/>
    </source>
</evidence>
<dbReference type="InterPro" id="IPR000719">
    <property type="entry name" value="Prot_kinase_dom"/>
</dbReference>
<dbReference type="EMBL" id="JANBUW010000745">
    <property type="protein sequence ID" value="KAJ2845655.1"/>
    <property type="molecule type" value="Genomic_DNA"/>
</dbReference>
<dbReference type="OrthoDB" id="1732493at2759"/>
<comment type="catalytic activity">
    <reaction evidence="9">
        <text>L-seryl-[protein] + ATP = O-phospho-L-seryl-[protein] + ADP + H(+)</text>
        <dbReference type="Rhea" id="RHEA:17989"/>
        <dbReference type="Rhea" id="RHEA-COMP:9863"/>
        <dbReference type="Rhea" id="RHEA-COMP:11604"/>
        <dbReference type="ChEBI" id="CHEBI:15378"/>
        <dbReference type="ChEBI" id="CHEBI:29999"/>
        <dbReference type="ChEBI" id="CHEBI:30616"/>
        <dbReference type="ChEBI" id="CHEBI:83421"/>
        <dbReference type="ChEBI" id="CHEBI:456216"/>
        <dbReference type="EC" id="2.7.11.22"/>
    </reaction>
</comment>
<feature type="compositionally biased region" description="Basic residues" evidence="10">
    <location>
        <begin position="20"/>
        <end position="29"/>
    </location>
</feature>
<dbReference type="EC" id="2.7.11.22" evidence="2"/>
<keyword evidence="13" id="KW-1185">Reference proteome</keyword>
<keyword evidence="7" id="KW-0067">ATP-binding</keyword>
<sequence>MAAAKKSRWEEDDSNDTRQHHTGPRRKKQTVSSKPSTVEIVGTAEPDNAVEPANPEEPAHPPLLPPSLPTHLANNFAHISACRSVDQCYERLNKIEEGTYGIVYRARDLATGEIVALKHLKLEQEKNGFPVTSLREIHTLMLAKHPNIINVREIVVGKPLNSIYMVMDFMEHDLRTLMEQMREPFRPSEVKSLLWQLCSAVEHLHDNWIVHRDLKTTNLLMASGGGLRVADFGLARKYSSPLGHMTGLVVTLWYRAPELLLGEKEYSTAVDMWSVGCIFAELFVGQPLLQGRGEIDQINRIFAACGAPNETSWPGFSRLPNAKMFKFSSHADASKRLDRRMRSFEGMTDSAFDLLLRMLTLDPSQRITASEALCHPYFAEHPPPKDPSMFSTWPSRSQ</sequence>
<organism evidence="12 13">
    <name type="scientific">Coemansia brasiliensis</name>
    <dbReference type="NCBI Taxonomy" id="2650707"/>
    <lineage>
        <taxon>Eukaryota</taxon>
        <taxon>Fungi</taxon>
        <taxon>Fungi incertae sedis</taxon>
        <taxon>Zoopagomycota</taxon>
        <taxon>Kickxellomycotina</taxon>
        <taxon>Kickxellomycetes</taxon>
        <taxon>Kickxellales</taxon>
        <taxon>Kickxellaceae</taxon>
        <taxon>Coemansia</taxon>
    </lineage>
</organism>
<evidence type="ECO:0000256" key="6">
    <source>
        <dbReference type="ARBA" id="ARBA00022777"/>
    </source>
</evidence>
<dbReference type="GO" id="GO:0007346">
    <property type="term" value="P:regulation of mitotic cell cycle"/>
    <property type="evidence" value="ECO:0007669"/>
    <property type="project" value="TreeGrafter"/>
</dbReference>
<keyword evidence="5" id="KW-0547">Nucleotide-binding</keyword>
<dbReference type="SMART" id="SM00220">
    <property type="entry name" value="S_TKc"/>
    <property type="match status" value="1"/>
</dbReference>
<reference evidence="12" key="1">
    <citation type="submission" date="2022-07" db="EMBL/GenBank/DDBJ databases">
        <title>Phylogenomic reconstructions and comparative analyses of Kickxellomycotina fungi.</title>
        <authorList>
            <person name="Reynolds N.K."/>
            <person name="Stajich J.E."/>
            <person name="Barry K."/>
            <person name="Grigoriev I.V."/>
            <person name="Crous P."/>
            <person name="Smith M.E."/>
        </authorList>
    </citation>
    <scope>NUCLEOTIDE SEQUENCE</scope>
    <source>
        <strain evidence="12">NRRL 1566</strain>
    </source>
</reference>
<evidence type="ECO:0000256" key="5">
    <source>
        <dbReference type="ARBA" id="ARBA00022741"/>
    </source>
</evidence>
<dbReference type="Gene3D" id="1.10.510.10">
    <property type="entry name" value="Transferase(Phosphotransferase) domain 1"/>
    <property type="match status" value="1"/>
</dbReference>
<gene>
    <name evidence="12" type="ORF">IWW36_004691</name>
</gene>
<feature type="domain" description="Protein kinase" evidence="11">
    <location>
        <begin position="89"/>
        <end position="378"/>
    </location>
</feature>
<protein>
    <recommendedName>
        <fullName evidence="2">cyclin-dependent kinase</fullName>
        <ecNumber evidence="2">2.7.11.22</ecNumber>
    </recommendedName>
</protein>
<feature type="compositionally biased region" description="Low complexity" evidence="10">
    <location>
        <begin position="44"/>
        <end position="53"/>
    </location>
</feature>
<comment type="catalytic activity">
    <reaction evidence="8">
        <text>L-threonyl-[protein] + ATP = O-phospho-L-threonyl-[protein] + ADP + H(+)</text>
        <dbReference type="Rhea" id="RHEA:46608"/>
        <dbReference type="Rhea" id="RHEA-COMP:11060"/>
        <dbReference type="Rhea" id="RHEA-COMP:11605"/>
        <dbReference type="ChEBI" id="CHEBI:15378"/>
        <dbReference type="ChEBI" id="CHEBI:30013"/>
        <dbReference type="ChEBI" id="CHEBI:30616"/>
        <dbReference type="ChEBI" id="CHEBI:61977"/>
        <dbReference type="ChEBI" id="CHEBI:456216"/>
        <dbReference type="EC" id="2.7.11.22"/>
    </reaction>
</comment>
<dbReference type="PROSITE" id="PS00108">
    <property type="entry name" value="PROTEIN_KINASE_ST"/>
    <property type="match status" value="1"/>
</dbReference>
<keyword evidence="4" id="KW-0808">Transferase</keyword>
<accession>A0A9W8LYT2</accession>
<dbReference type="FunFam" id="1.10.510.10:FF:000533">
    <property type="entry name" value="cyclin-dependent kinase 10"/>
    <property type="match status" value="1"/>
</dbReference>
<dbReference type="InterPro" id="IPR008271">
    <property type="entry name" value="Ser/Thr_kinase_AS"/>
</dbReference>
<dbReference type="SUPFAM" id="SSF56112">
    <property type="entry name" value="Protein kinase-like (PK-like)"/>
    <property type="match status" value="1"/>
</dbReference>
<comment type="similarity">
    <text evidence="1">Belongs to the protein kinase superfamily. CMGC Ser/Thr protein kinase family. CDC2/CDKX subfamily.</text>
</comment>
<evidence type="ECO:0000256" key="10">
    <source>
        <dbReference type="SAM" id="MobiDB-lite"/>
    </source>
</evidence>
<evidence type="ECO:0000313" key="12">
    <source>
        <dbReference type="EMBL" id="KAJ2845655.1"/>
    </source>
</evidence>
<dbReference type="AlphaFoldDB" id="A0A9W8LYT2"/>